<evidence type="ECO:0000256" key="1">
    <source>
        <dbReference type="ARBA" id="ARBA00022517"/>
    </source>
</evidence>
<comment type="cofactor">
    <cofactor evidence="6">
        <name>Mg(2+)</name>
        <dbReference type="ChEBI" id="CHEBI:18420"/>
    </cofactor>
</comment>
<dbReference type="SUPFAM" id="SSF69065">
    <property type="entry name" value="RNase III domain-like"/>
    <property type="match status" value="1"/>
</dbReference>
<sequence>MSDFLNKLNMVSMSKTDARMMNPLKLAFLGDAIYEAYIRYYIISKHVLTTSEMSKLAVKYVNAEAQAYIVTVLKDEFTEDEWTMLKRGRNQKTGSRPKHASVSDYRYATGFESLLGYLYVLNEKDRIYEIVGMAIDAIDRKETL</sequence>
<dbReference type="Proteomes" id="UP000746471">
    <property type="component" value="Unassembled WGS sequence"/>
</dbReference>
<dbReference type="PIRSF" id="PIRSF005520">
    <property type="entry name" value="UCP005520"/>
    <property type="match status" value="1"/>
</dbReference>
<protein>
    <recommendedName>
        <fullName evidence="6">Mini-ribonuclease 3</fullName>
        <shortName evidence="6">Mini-3</shortName>
        <shortName evidence="6">Mini-RNase 3</shortName>
        <ecNumber evidence="6">3.1.26.-</ecNumber>
    </recommendedName>
    <alternativeName>
        <fullName evidence="6">Mini-RNase III</fullName>
        <shortName evidence="6">Mini-III</shortName>
    </alternativeName>
</protein>
<keyword evidence="5 6" id="KW-0378">Hydrolase</keyword>
<comment type="function">
    <text evidence="6">Involved in correct processing of both the 5' and 3' ends of 23S rRNA precursor. Processes 30S rRNA precursor transcript even in absence of ribonuclease 3 (Rnc); Rnc processes 30S rRNA into smaller rRNA precursors.</text>
</comment>
<organism evidence="8 9">
    <name type="scientific">Fusibacter paucivorans</name>
    <dbReference type="NCBI Taxonomy" id="76009"/>
    <lineage>
        <taxon>Bacteria</taxon>
        <taxon>Bacillati</taxon>
        <taxon>Bacillota</taxon>
        <taxon>Clostridia</taxon>
        <taxon>Eubacteriales</taxon>
        <taxon>Eubacteriales Family XII. Incertae Sedis</taxon>
        <taxon>Fusibacter</taxon>
    </lineage>
</organism>
<evidence type="ECO:0000313" key="9">
    <source>
        <dbReference type="Proteomes" id="UP000746471"/>
    </source>
</evidence>
<dbReference type="PANTHER" id="PTHR34276:SF1">
    <property type="entry name" value="MINI-RIBONUCLEASE 3"/>
    <property type="match status" value="1"/>
</dbReference>
<name>A0ABS5PT55_9FIRM</name>
<comment type="similarity">
    <text evidence="6">Belongs to the MrnC RNase family.</text>
</comment>
<keyword evidence="6" id="KW-0699">rRNA-binding</keyword>
<keyword evidence="3 6" id="KW-0540">Nuclease</keyword>
<evidence type="ECO:0000256" key="5">
    <source>
        <dbReference type="ARBA" id="ARBA00022801"/>
    </source>
</evidence>
<feature type="active site" evidence="6">
    <location>
        <position position="31"/>
    </location>
</feature>
<keyword evidence="6" id="KW-0963">Cytoplasm</keyword>
<accession>A0ABS5PT55</accession>
<evidence type="ECO:0000313" key="8">
    <source>
        <dbReference type="EMBL" id="MBS7528359.1"/>
    </source>
</evidence>
<dbReference type="EC" id="3.1.26.-" evidence="6"/>
<dbReference type="InterPro" id="IPR036389">
    <property type="entry name" value="RNase_III_sf"/>
</dbReference>
<keyword evidence="4 6" id="KW-0255">Endonuclease</keyword>
<proteinExistence type="inferred from homology"/>
<dbReference type="Gene3D" id="1.10.1520.10">
    <property type="entry name" value="Ribonuclease III domain"/>
    <property type="match status" value="1"/>
</dbReference>
<evidence type="ECO:0000256" key="2">
    <source>
        <dbReference type="ARBA" id="ARBA00022552"/>
    </source>
</evidence>
<dbReference type="SMART" id="SM00535">
    <property type="entry name" value="RIBOc"/>
    <property type="match status" value="1"/>
</dbReference>
<keyword evidence="2 6" id="KW-0698">rRNA processing</keyword>
<gene>
    <name evidence="6" type="primary">mrnC</name>
    <name evidence="8" type="ORF">KHM83_16845</name>
</gene>
<comment type="subcellular location">
    <subcellularLocation>
        <location evidence="6">Cytoplasm</location>
    </subcellularLocation>
</comment>
<keyword evidence="1 6" id="KW-0690">Ribosome biogenesis</keyword>
<evidence type="ECO:0000256" key="4">
    <source>
        <dbReference type="ARBA" id="ARBA00022759"/>
    </source>
</evidence>
<comment type="subunit">
    <text evidence="6">Homodimer.</text>
</comment>
<reference evidence="8 9" key="1">
    <citation type="submission" date="2021-05" db="EMBL/GenBank/DDBJ databases">
        <title>Fusibacter ferrireducens sp. nov., an anaerobic, sulfur- and Fe-reducing bacterium isolated from the mangrove sediment.</title>
        <authorList>
            <person name="Qiu D."/>
        </authorList>
    </citation>
    <scope>NUCLEOTIDE SEQUENCE [LARGE SCALE GENOMIC DNA]</scope>
    <source>
        <strain evidence="8 9">DSM 12116</strain>
    </source>
</reference>
<dbReference type="EMBL" id="JAHBCL010000038">
    <property type="protein sequence ID" value="MBS7528359.1"/>
    <property type="molecule type" value="Genomic_DNA"/>
</dbReference>
<dbReference type="RefSeq" id="WP_213238219.1">
    <property type="nucleotide sequence ID" value="NZ_JAHBCL010000038.1"/>
</dbReference>
<dbReference type="InterPro" id="IPR000999">
    <property type="entry name" value="RNase_III_dom"/>
</dbReference>
<dbReference type="Pfam" id="PF00636">
    <property type="entry name" value="Ribonuclease_3"/>
    <property type="match status" value="1"/>
</dbReference>
<dbReference type="CDD" id="cd00593">
    <property type="entry name" value="RIBOc"/>
    <property type="match status" value="1"/>
</dbReference>
<evidence type="ECO:0000256" key="6">
    <source>
        <dbReference type="HAMAP-Rule" id="MF_01468"/>
    </source>
</evidence>
<keyword evidence="9" id="KW-1185">Reference proteome</keyword>
<dbReference type="InterPro" id="IPR008226">
    <property type="entry name" value="Mini3_fam"/>
</dbReference>
<evidence type="ECO:0000259" key="7">
    <source>
        <dbReference type="SMART" id="SM00535"/>
    </source>
</evidence>
<dbReference type="HAMAP" id="MF_01468">
    <property type="entry name" value="RNase_Mini_III"/>
    <property type="match status" value="1"/>
</dbReference>
<dbReference type="PANTHER" id="PTHR34276">
    <property type="entry name" value="MINI-RIBONUCLEASE 3"/>
    <property type="match status" value="1"/>
</dbReference>
<keyword evidence="6" id="KW-0460">Magnesium</keyword>
<feature type="domain" description="RNase III" evidence="7">
    <location>
        <begin position="2"/>
        <end position="140"/>
    </location>
</feature>
<keyword evidence="6" id="KW-0694">RNA-binding</keyword>
<comment type="caution">
    <text evidence="8">The sequence shown here is derived from an EMBL/GenBank/DDBJ whole genome shotgun (WGS) entry which is preliminary data.</text>
</comment>
<evidence type="ECO:0000256" key="3">
    <source>
        <dbReference type="ARBA" id="ARBA00022722"/>
    </source>
</evidence>